<accession>A0ABX5Z8S7</accession>
<dbReference type="EMBL" id="CP043031">
    <property type="protein sequence ID" value="QEH93201.1"/>
    <property type="molecule type" value="Genomic_DNA"/>
</dbReference>
<feature type="region of interest" description="Disordered" evidence="1">
    <location>
        <begin position="65"/>
        <end position="131"/>
    </location>
</feature>
<name>A0ABX5Z8S7_9MICO</name>
<feature type="compositionally biased region" description="Low complexity" evidence="1">
    <location>
        <begin position="76"/>
        <end position="96"/>
    </location>
</feature>
<gene>
    <name evidence="2" type="ORF">FV141_06440</name>
</gene>
<proteinExistence type="predicted"/>
<keyword evidence="3" id="KW-1185">Reference proteome</keyword>
<organism evidence="2 3">
    <name type="scientific">Dermacoccus abyssi</name>
    <dbReference type="NCBI Taxonomy" id="322596"/>
    <lineage>
        <taxon>Bacteria</taxon>
        <taxon>Bacillati</taxon>
        <taxon>Actinomycetota</taxon>
        <taxon>Actinomycetes</taxon>
        <taxon>Micrococcales</taxon>
        <taxon>Dermacoccaceae</taxon>
        <taxon>Dermacoccus</taxon>
    </lineage>
</organism>
<feature type="compositionally biased region" description="Basic and acidic residues" evidence="1">
    <location>
        <begin position="65"/>
        <end position="75"/>
    </location>
</feature>
<evidence type="ECO:0000313" key="2">
    <source>
        <dbReference type="EMBL" id="QEH93201.1"/>
    </source>
</evidence>
<evidence type="ECO:0000256" key="1">
    <source>
        <dbReference type="SAM" id="MobiDB-lite"/>
    </source>
</evidence>
<evidence type="ECO:0000313" key="3">
    <source>
        <dbReference type="Proteomes" id="UP000323565"/>
    </source>
</evidence>
<dbReference type="Proteomes" id="UP000323565">
    <property type="component" value="Chromosome"/>
</dbReference>
<sequence>MRFTEQHEVERPSDADWFDLNTEMDSPLYVDPFLLFDDPEPFWNAGHDEIIDFFSKPLWNCWRGRTDNESRDTGRRQSASSSSLSPRSSASASRWATQRVQASAQNLPAKCARNWSSSEGVGEAPTTGSSP</sequence>
<protein>
    <submittedName>
        <fullName evidence="2">Uncharacterized protein</fullName>
    </submittedName>
</protein>
<reference evidence="2 3" key="1">
    <citation type="submission" date="2019-08" db="EMBL/GenBank/DDBJ databases">
        <title>Dermacoccus abyssi strain HZAU 226, whole genome Nanopore sequencing project.</title>
        <authorList>
            <person name="Guo A."/>
            <person name="Zhang X."/>
            <person name="Ruan Y."/>
            <person name="Liu W."/>
            <person name="Chen Q."/>
            <person name="Gu L."/>
        </authorList>
    </citation>
    <scope>NUCLEOTIDE SEQUENCE [LARGE SCALE GENOMIC DNA]</scope>
    <source>
        <strain evidence="2 3">HZAU 226</strain>
    </source>
</reference>